<organism evidence="2 3">
    <name type="scientific">Marivirga aurantiaca</name>
    <dbReference type="NCBI Taxonomy" id="2802615"/>
    <lineage>
        <taxon>Bacteria</taxon>
        <taxon>Pseudomonadati</taxon>
        <taxon>Bacteroidota</taxon>
        <taxon>Cytophagia</taxon>
        <taxon>Cytophagales</taxon>
        <taxon>Marivirgaceae</taxon>
        <taxon>Marivirga</taxon>
    </lineage>
</organism>
<dbReference type="PANTHER" id="PTHR46513">
    <property type="entry name" value="VITELLOGENIN RECEPTOR-LIKE PROTEIN-RELATED-RELATED"/>
    <property type="match status" value="1"/>
</dbReference>
<evidence type="ECO:0000313" key="2">
    <source>
        <dbReference type="EMBL" id="MBK6266888.1"/>
    </source>
</evidence>
<dbReference type="InterPro" id="IPR000033">
    <property type="entry name" value="LDLR_classB_rpt"/>
</dbReference>
<dbReference type="AlphaFoldDB" id="A0A934X0V3"/>
<dbReference type="InterPro" id="IPR035986">
    <property type="entry name" value="PKD_dom_sf"/>
</dbReference>
<dbReference type="Gene3D" id="2.60.40.10">
    <property type="entry name" value="Immunoglobulins"/>
    <property type="match status" value="1"/>
</dbReference>
<dbReference type="RefSeq" id="WP_201432574.1">
    <property type="nucleotide sequence ID" value="NZ_JAEQBW010000012.1"/>
</dbReference>
<dbReference type="InterPro" id="IPR000601">
    <property type="entry name" value="PKD_dom"/>
</dbReference>
<proteinExistence type="predicted"/>
<dbReference type="SMART" id="SM00135">
    <property type="entry name" value="LY"/>
    <property type="match status" value="5"/>
</dbReference>
<dbReference type="InterPro" id="IPR011042">
    <property type="entry name" value="6-blade_b-propeller_TolB-like"/>
</dbReference>
<dbReference type="GO" id="GO:0042813">
    <property type="term" value="F:Wnt receptor activity"/>
    <property type="evidence" value="ECO:0007669"/>
    <property type="project" value="TreeGrafter"/>
</dbReference>
<reference evidence="2" key="1">
    <citation type="submission" date="2021-01" db="EMBL/GenBank/DDBJ databases">
        <title>Marivirga aurantiaca sp. nov., isolated from intertidal surface sediments.</title>
        <authorList>
            <person name="Zhang M."/>
        </authorList>
    </citation>
    <scope>NUCLEOTIDE SEQUENCE</scope>
    <source>
        <strain evidence="2">S37H4</strain>
    </source>
</reference>
<feature type="domain" description="PKD" evidence="1">
    <location>
        <begin position="56"/>
        <end position="99"/>
    </location>
</feature>
<dbReference type="Pfam" id="PF00058">
    <property type="entry name" value="Ldl_recept_b"/>
    <property type="match status" value="1"/>
</dbReference>
<dbReference type="Proteomes" id="UP000611723">
    <property type="component" value="Unassembled WGS sequence"/>
</dbReference>
<gene>
    <name evidence="2" type="ORF">JKA74_17730</name>
</gene>
<dbReference type="CDD" id="cd00146">
    <property type="entry name" value="PKD"/>
    <property type="match status" value="1"/>
</dbReference>
<dbReference type="GO" id="GO:0005886">
    <property type="term" value="C:plasma membrane"/>
    <property type="evidence" value="ECO:0007669"/>
    <property type="project" value="TreeGrafter"/>
</dbReference>
<dbReference type="PROSITE" id="PS51120">
    <property type="entry name" value="LDLRB"/>
    <property type="match status" value="2"/>
</dbReference>
<dbReference type="Pfam" id="PF18911">
    <property type="entry name" value="PKD_4"/>
    <property type="match status" value="1"/>
</dbReference>
<evidence type="ECO:0000259" key="1">
    <source>
        <dbReference type="PROSITE" id="PS50093"/>
    </source>
</evidence>
<dbReference type="SUPFAM" id="SSF63825">
    <property type="entry name" value="YWTD domain"/>
    <property type="match status" value="1"/>
</dbReference>
<dbReference type="GO" id="GO:0060070">
    <property type="term" value="P:canonical Wnt signaling pathway"/>
    <property type="evidence" value="ECO:0007669"/>
    <property type="project" value="TreeGrafter"/>
</dbReference>
<sequence length="379" mass="41225">MRYLIYFFFTVMLGACTSIDDDFPVPQASTVPKFSVEVLDAEQKTLKFNNESIVPENAGSVTYTWSFGDGTTSTEESPEHQYENFGEYDVKLVLITSASGEIKNLTKDVAVLQPINIDFNLYYMDTDLLQIVGVGLTNVNKEVNGFGNGLAIDRSGAKIYYADDDNLQLKRMNLDGTETEILFEGLSGIGSVTLDVEAGKAYWTNRTDGTVQRANMDGSGAVETVLTGLSLPEGIVVHAGKMYVSDVDVPPVGENIYRANTNGSGLEVFVSGSWGYALGIDPVNERLYFGDQAIYDDPNDNRLKSVSLNDNSDIKTIASLEAIGANGSRSYGIAVNTDEGKVYWSDRDAKRIRSANFDGSDLETVLVAEGSPRGIALDF</sequence>
<dbReference type="PROSITE" id="PS51257">
    <property type="entry name" value="PROKAR_LIPOPROTEIN"/>
    <property type="match status" value="1"/>
</dbReference>
<dbReference type="InterPro" id="IPR022409">
    <property type="entry name" value="PKD/Chitinase_dom"/>
</dbReference>
<accession>A0A934X0V3</accession>
<comment type="caution">
    <text evidence="2">The sequence shown here is derived from an EMBL/GenBank/DDBJ whole genome shotgun (WGS) entry which is preliminary data.</text>
</comment>
<name>A0A934X0V3_9BACT</name>
<dbReference type="PROSITE" id="PS50093">
    <property type="entry name" value="PKD"/>
    <property type="match status" value="1"/>
</dbReference>
<dbReference type="SMART" id="SM00089">
    <property type="entry name" value="PKD"/>
    <property type="match status" value="1"/>
</dbReference>
<dbReference type="SUPFAM" id="SSF49299">
    <property type="entry name" value="PKD domain"/>
    <property type="match status" value="1"/>
</dbReference>
<dbReference type="EMBL" id="JAEQBW010000012">
    <property type="protein sequence ID" value="MBK6266888.1"/>
    <property type="molecule type" value="Genomic_DNA"/>
</dbReference>
<evidence type="ECO:0000313" key="3">
    <source>
        <dbReference type="Proteomes" id="UP000611723"/>
    </source>
</evidence>
<dbReference type="PANTHER" id="PTHR46513:SF13">
    <property type="entry name" value="EGF-LIKE DOMAIN-CONTAINING PROTEIN"/>
    <property type="match status" value="1"/>
</dbReference>
<keyword evidence="3" id="KW-1185">Reference proteome</keyword>
<dbReference type="InterPro" id="IPR013783">
    <property type="entry name" value="Ig-like_fold"/>
</dbReference>
<dbReference type="Gene3D" id="2.120.10.30">
    <property type="entry name" value="TolB, C-terminal domain"/>
    <property type="match status" value="1"/>
</dbReference>
<dbReference type="InterPro" id="IPR050778">
    <property type="entry name" value="Cueball_EGF_LRP_Nidogen"/>
</dbReference>
<protein>
    <submittedName>
        <fullName evidence="2">PKD domain-containing protein</fullName>
    </submittedName>
</protein>
<dbReference type="GO" id="GO:0017147">
    <property type="term" value="F:Wnt-protein binding"/>
    <property type="evidence" value="ECO:0007669"/>
    <property type="project" value="TreeGrafter"/>
</dbReference>